<name>A0A7J6SYV5_PEROL</name>
<feature type="non-terminal residue" evidence="2">
    <location>
        <position position="1"/>
    </location>
</feature>
<evidence type="ECO:0000313" key="3">
    <source>
        <dbReference type="Proteomes" id="UP000553632"/>
    </source>
</evidence>
<feature type="compositionally biased region" description="Basic and acidic residues" evidence="1">
    <location>
        <begin position="127"/>
        <end position="137"/>
    </location>
</feature>
<comment type="caution">
    <text evidence="2">The sequence shown here is derived from an EMBL/GenBank/DDBJ whole genome shotgun (WGS) entry which is preliminary data.</text>
</comment>
<proteinExistence type="predicted"/>
<organism evidence="2 3">
    <name type="scientific">Perkinsus olseni</name>
    <name type="common">Perkinsus atlanticus</name>
    <dbReference type="NCBI Taxonomy" id="32597"/>
    <lineage>
        <taxon>Eukaryota</taxon>
        <taxon>Sar</taxon>
        <taxon>Alveolata</taxon>
        <taxon>Perkinsozoa</taxon>
        <taxon>Perkinsea</taxon>
        <taxon>Perkinsida</taxon>
        <taxon>Perkinsidae</taxon>
        <taxon>Perkinsus</taxon>
    </lineage>
</organism>
<feature type="region of interest" description="Disordered" evidence="1">
    <location>
        <begin position="125"/>
        <end position="155"/>
    </location>
</feature>
<accession>A0A7J6SYV5</accession>
<keyword evidence="3" id="KW-1185">Reference proteome</keyword>
<gene>
    <name evidence="2" type="ORF">FOZ63_009344</name>
</gene>
<reference evidence="2 3" key="1">
    <citation type="submission" date="2020-04" db="EMBL/GenBank/DDBJ databases">
        <title>Perkinsus olseni comparative genomics.</title>
        <authorList>
            <person name="Bogema D.R."/>
        </authorList>
    </citation>
    <scope>NUCLEOTIDE SEQUENCE [LARGE SCALE GENOMIC DNA]</scope>
    <source>
        <strain evidence="2 3">ATCC PRA-207</strain>
    </source>
</reference>
<dbReference type="InterPro" id="IPR021109">
    <property type="entry name" value="Peptidase_aspartic_dom_sf"/>
</dbReference>
<dbReference type="Proteomes" id="UP000553632">
    <property type="component" value="Unassembled WGS sequence"/>
</dbReference>
<protein>
    <submittedName>
        <fullName evidence="2">Uncharacterized protein</fullName>
    </submittedName>
</protein>
<evidence type="ECO:0000256" key="1">
    <source>
        <dbReference type="SAM" id="MobiDB-lite"/>
    </source>
</evidence>
<dbReference type="Gene3D" id="2.40.70.10">
    <property type="entry name" value="Acid Proteases"/>
    <property type="match status" value="1"/>
</dbReference>
<dbReference type="EMBL" id="JABANO010015189">
    <property type="protein sequence ID" value="KAF4737300.1"/>
    <property type="molecule type" value="Genomic_DNA"/>
</dbReference>
<sequence length="374" mass="41119">SCAAASLNLTIIKADLRIRLADLSETTVRGVAKAVPISFSNGFHCTEDLYVLDGCAHRLILSVGLLRRLKAIWHLHDNYITFGDNQSGPPIPMMSVPKPFADPSRSPIHYSAVAELCNIMAPQTKFTSREDSPKPEDDLFDFSIDPPSETAPRGRLHCKVPWRDDSRPSPINNGAAIKRDFTVMARLNSAEASSYHQVVNDLYSLGFVVPARIDANADANDNPNHPSTTAYAQSTLPSVTTLIPAFPVFRECSKTSKTRLVLDCKYHNGFLRVGRQADDSTYPETLWGNLALSRTAPALVVDDISKAYHQIKLDDATDRRHFGMVACGRVGMWVSTCFGATYSPSALLQANRAVITLRDFESGHTSRDDVLSDP</sequence>
<feature type="non-terminal residue" evidence="2">
    <location>
        <position position="374"/>
    </location>
</feature>
<evidence type="ECO:0000313" key="2">
    <source>
        <dbReference type="EMBL" id="KAF4737300.1"/>
    </source>
</evidence>
<dbReference type="AlphaFoldDB" id="A0A7J6SYV5"/>